<dbReference type="InterPro" id="IPR029058">
    <property type="entry name" value="AB_hydrolase_fold"/>
</dbReference>
<dbReference type="PROSITE" id="PS50042">
    <property type="entry name" value="CNMP_BINDING_3"/>
    <property type="match status" value="1"/>
</dbReference>
<sequence>MRPAEIETLIAVGRPDIARDGSFGVFATSRPDLRANRYVGQVWRVELPGGTARRVTRGVSDSNPRISPDGTRVLFVRGDAQARPQLFVIPAGGGEALQVTDAPLGVGEYAWTPDGREAIFLARVPEPGRYGTVPGLDAAAEPPRRITGVRWLANGLGYVGDRPAHVFVVPVSDPEGEPIYPAAPNLDESDDRSDVPVARRLTEGSVSYGSLALDGRRVVVVAETIESGRRDLRSRIVSIDIDTGELAEVLGTQANLSVSELAASGGELFALAADVGDDGQDFIAAGTGLFEISGAQTRRLTDPDSVDLGEAGSHLTVAEDGVLVQQRTRGRVHLRRVARDGRLDTVLAGDVEVTGHASAGGRTLAAVATSDSFGELMLVDGRTVRRMTAFGTQAAAVSRARVDEHEIIGRDGYPVHGWSAVPEGDGPHPVILQIHGGPHAAYGIHLFDETEVLVDAGYAVLFCNPRGSAGYGRAHGRSIRRAMGTYDLRDVLDFVDAVAGEDPRLDAGRVGIMGGSYGGYLTAWAIAHDHRFAAAIVERGFLDPVSFQGTSDIGSFFGDQYVGTAPDEIAAQSPMAVVDRVRTPTLVIHSEADHRCPLEQATRYYSALTRQGVAAELLVFPGEDHELTRTGQPRHRVERFDAVLDWWARYLPVAP</sequence>
<evidence type="ECO:0000256" key="1">
    <source>
        <dbReference type="ARBA" id="ARBA00022801"/>
    </source>
</evidence>
<dbReference type="SUPFAM" id="SSF82171">
    <property type="entry name" value="DPP6 N-terminal domain-like"/>
    <property type="match status" value="1"/>
</dbReference>
<keyword evidence="2" id="KW-0645">Protease</keyword>
<dbReference type="InterPro" id="IPR011659">
    <property type="entry name" value="WD40"/>
</dbReference>
<dbReference type="PANTHER" id="PTHR42776:SF27">
    <property type="entry name" value="DIPEPTIDYL PEPTIDASE FAMILY MEMBER 6"/>
    <property type="match status" value="1"/>
</dbReference>
<protein>
    <submittedName>
        <fullName evidence="4">S9 family peptidase</fullName>
        <ecNumber evidence="4">3.4.-.-</ecNumber>
    </submittedName>
</protein>
<proteinExistence type="predicted"/>
<evidence type="ECO:0000259" key="3">
    <source>
        <dbReference type="PROSITE" id="PS50042"/>
    </source>
</evidence>
<evidence type="ECO:0000313" key="4">
    <source>
        <dbReference type="EMBL" id="MDZ8162429.1"/>
    </source>
</evidence>
<dbReference type="InterPro" id="IPR000595">
    <property type="entry name" value="cNMP-bd_dom"/>
</dbReference>
<dbReference type="Gene3D" id="2.120.10.30">
    <property type="entry name" value="TolB, C-terminal domain"/>
    <property type="match status" value="1"/>
</dbReference>
<evidence type="ECO:0000256" key="2">
    <source>
        <dbReference type="ARBA" id="ARBA00022825"/>
    </source>
</evidence>
<dbReference type="Pfam" id="PF07676">
    <property type="entry name" value="PD40"/>
    <property type="match status" value="1"/>
</dbReference>
<dbReference type="EC" id="3.4.-.-" evidence="4"/>
<dbReference type="Proteomes" id="UP001291912">
    <property type="component" value="Unassembled WGS sequence"/>
</dbReference>
<gene>
    <name evidence="4" type="ORF">R2Q92_11355</name>
</gene>
<accession>A0ABU5N8Q1</accession>
<organism evidence="4 5">
    <name type="scientific">Microbacterium aquimaris</name>
    <dbReference type="NCBI Taxonomy" id="459816"/>
    <lineage>
        <taxon>Bacteria</taxon>
        <taxon>Bacillati</taxon>
        <taxon>Actinomycetota</taxon>
        <taxon>Actinomycetes</taxon>
        <taxon>Micrococcales</taxon>
        <taxon>Microbacteriaceae</taxon>
        <taxon>Microbacterium</taxon>
    </lineage>
</organism>
<dbReference type="RefSeq" id="WP_194424885.1">
    <property type="nucleotide sequence ID" value="NZ_BAAAPT010000002.1"/>
</dbReference>
<evidence type="ECO:0000313" key="5">
    <source>
        <dbReference type="Proteomes" id="UP001291912"/>
    </source>
</evidence>
<dbReference type="PANTHER" id="PTHR42776">
    <property type="entry name" value="SERINE PEPTIDASE S9 FAMILY MEMBER"/>
    <property type="match status" value="1"/>
</dbReference>
<dbReference type="Gene3D" id="3.40.50.1820">
    <property type="entry name" value="alpha/beta hydrolase"/>
    <property type="match status" value="1"/>
</dbReference>
<dbReference type="InterPro" id="IPR001375">
    <property type="entry name" value="Peptidase_S9_cat"/>
</dbReference>
<dbReference type="GO" id="GO:0016787">
    <property type="term" value="F:hydrolase activity"/>
    <property type="evidence" value="ECO:0007669"/>
    <property type="project" value="UniProtKB-KW"/>
</dbReference>
<dbReference type="EMBL" id="JAWJYN010000002">
    <property type="protein sequence ID" value="MDZ8162429.1"/>
    <property type="molecule type" value="Genomic_DNA"/>
</dbReference>
<feature type="domain" description="Cyclic nucleotide-binding" evidence="3">
    <location>
        <begin position="346"/>
        <end position="389"/>
    </location>
</feature>
<reference evidence="4 5" key="1">
    <citation type="submission" date="2023-10" db="EMBL/GenBank/DDBJ databases">
        <title>Microbacterium xanthum sp. nov., isolated from seaweed.</title>
        <authorList>
            <person name="Lee S.D."/>
        </authorList>
    </citation>
    <scope>NUCLEOTIDE SEQUENCE [LARGE SCALE GENOMIC DNA]</scope>
    <source>
        <strain evidence="4 5">KCTC 19124</strain>
    </source>
</reference>
<comment type="caution">
    <text evidence="4">The sequence shown here is derived from an EMBL/GenBank/DDBJ whole genome shotgun (WGS) entry which is preliminary data.</text>
</comment>
<keyword evidence="5" id="KW-1185">Reference proteome</keyword>
<keyword evidence="2" id="KW-0720">Serine protease</keyword>
<keyword evidence="1 4" id="KW-0378">Hydrolase</keyword>
<dbReference type="Pfam" id="PF00326">
    <property type="entry name" value="Peptidase_S9"/>
    <property type="match status" value="1"/>
</dbReference>
<dbReference type="InterPro" id="IPR011042">
    <property type="entry name" value="6-blade_b-propeller_TolB-like"/>
</dbReference>
<dbReference type="SUPFAM" id="SSF53474">
    <property type="entry name" value="alpha/beta-Hydrolases"/>
    <property type="match status" value="1"/>
</dbReference>
<name>A0ABU5N8Q1_9MICO</name>